<dbReference type="Proteomes" id="UP000610862">
    <property type="component" value="Unassembled WGS sequence"/>
</dbReference>
<organism evidence="1 2">
    <name type="scientific">Lentihominibacter hominis</name>
    <dbReference type="NCBI Taxonomy" id="2763645"/>
    <lineage>
        <taxon>Bacteria</taxon>
        <taxon>Bacillati</taxon>
        <taxon>Bacillota</taxon>
        <taxon>Clostridia</taxon>
        <taxon>Peptostreptococcales</taxon>
        <taxon>Anaerovoracaceae</taxon>
        <taxon>Lentihominibacter</taxon>
    </lineage>
</organism>
<evidence type="ECO:0000313" key="1">
    <source>
        <dbReference type="EMBL" id="MBC8567183.1"/>
    </source>
</evidence>
<protein>
    <submittedName>
        <fullName evidence="1">Uncharacterized protein</fullName>
    </submittedName>
</protein>
<sequence length="102" mass="12169">MHKIKLIPEEPFYNRCSVNVYDVTEGKEKRRCKIQVEYSVADIRELKEKGMDKAAAISYYKEWIYDVVKHYILDDWECTEGMKEILSIVEEHIKDSFEEDSV</sequence>
<accession>A0A926I8J9</accession>
<proteinExistence type="predicted"/>
<dbReference type="EMBL" id="JACRTA010000001">
    <property type="protein sequence ID" value="MBC8567183.1"/>
    <property type="molecule type" value="Genomic_DNA"/>
</dbReference>
<dbReference type="RefSeq" id="WP_177270649.1">
    <property type="nucleotide sequence ID" value="NZ_JACRTA010000001.1"/>
</dbReference>
<evidence type="ECO:0000313" key="2">
    <source>
        <dbReference type="Proteomes" id="UP000610862"/>
    </source>
</evidence>
<reference evidence="1" key="1">
    <citation type="submission" date="2020-08" db="EMBL/GenBank/DDBJ databases">
        <title>Genome public.</title>
        <authorList>
            <person name="Liu C."/>
            <person name="Sun Q."/>
        </authorList>
    </citation>
    <scope>NUCLEOTIDE SEQUENCE</scope>
    <source>
        <strain evidence="1">NSJ-24</strain>
    </source>
</reference>
<comment type="caution">
    <text evidence="1">The sequence shown here is derived from an EMBL/GenBank/DDBJ whole genome shotgun (WGS) entry which is preliminary data.</text>
</comment>
<name>A0A926I8J9_9FIRM</name>
<dbReference type="AlphaFoldDB" id="A0A926I8J9"/>
<gene>
    <name evidence="1" type="ORF">H8692_00205</name>
</gene>
<keyword evidence="2" id="KW-1185">Reference proteome</keyword>